<feature type="domain" description="J" evidence="1">
    <location>
        <begin position="24"/>
        <end position="95"/>
    </location>
</feature>
<reference evidence="2 3" key="1">
    <citation type="submission" date="2014-12" db="EMBL/GenBank/DDBJ databases">
        <title>Genome assembly of Enhygromyxa salina DSM 15201.</title>
        <authorList>
            <person name="Sharma G."/>
            <person name="Subramanian S."/>
        </authorList>
    </citation>
    <scope>NUCLEOTIDE SEQUENCE [LARGE SCALE GENOMIC DNA]</scope>
    <source>
        <strain evidence="2 3">DSM 15201</strain>
    </source>
</reference>
<dbReference type="Proteomes" id="UP000031599">
    <property type="component" value="Unassembled WGS sequence"/>
</dbReference>
<evidence type="ECO:0000313" key="3">
    <source>
        <dbReference type="Proteomes" id="UP000031599"/>
    </source>
</evidence>
<dbReference type="AlphaFoldDB" id="A0A0C1Z805"/>
<dbReference type="InterPro" id="IPR036869">
    <property type="entry name" value="J_dom_sf"/>
</dbReference>
<sequence>MSKSGMGELVSEVARLSNEIERLSYYEFLGVTPKADYIGIRDAFYTRAQLFHPDRFVSMEGETVKRAVYTVYKRMTEAYQVLSDPELRSAYDQGLPSGAVRLAAESRSRRLDADERQVSNPFARIYLRAGRRKYEAGDLNGAWIDCELGLSLEETPPLRNLHVAVVKALAGR</sequence>
<evidence type="ECO:0000259" key="1">
    <source>
        <dbReference type="PROSITE" id="PS50076"/>
    </source>
</evidence>
<name>A0A0C1Z805_9BACT</name>
<dbReference type="CDD" id="cd06257">
    <property type="entry name" value="DnaJ"/>
    <property type="match status" value="1"/>
</dbReference>
<gene>
    <name evidence="2" type="ORF">DB30_07590</name>
</gene>
<dbReference type="SUPFAM" id="SSF46565">
    <property type="entry name" value="Chaperone J-domain"/>
    <property type="match status" value="1"/>
</dbReference>
<dbReference type="PRINTS" id="PR00625">
    <property type="entry name" value="JDOMAIN"/>
</dbReference>
<dbReference type="PANTHER" id="PTHR44157:SF1">
    <property type="entry name" value="DNAJ HOMOLOG SUBFAMILY C MEMBER 11"/>
    <property type="match status" value="1"/>
</dbReference>
<dbReference type="RefSeq" id="WP_146661096.1">
    <property type="nucleotide sequence ID" value="NZ_JMCC02000089.1"/>
</dbReference>
<dbReference type="SMART" id="SM00271">
    <property type="entry name" value="DnaJ"/>
    <property type="match status" value="1"/>
</dbReference>
<dbReference type="EMBL" id="JMCC02000089">
    <property type="protein sequence ID" value="KIG13744.1"/>
    <property type="molecule type" value="Genomic_DNA"/>
</dbReference>
<accession>A0A0C1Z805</accession>
<dbReference type="InterPro" id="IPR052243">
    <property type="entry name" value="Mito_inner_membrane_organizer"/>
</dbReference>
<dbReference type="Pfam" id="PF00226">
    <property type="entry name" value="DnaJ"/>
    <property type="match status" value="1"/>
</dbReference>
<proteinExistence type="predicted"/>
<dbReference type="Gene3D" id="1.10.287.110">
    <property type="entry name" value="DnaJ domain"/>
    <property type="match status" value="1"/>
</dbReference>
<comment type="caution">
    <text evidence="2">The sequence shown here is derived from an EMBL/GenBank/DDBJ whole genome shotgun (WGS) entry which is preliminary data.</text>
</comment>
<protein>
    <submittedName>
        <fullName evidence="2">DnaJ domain protein</fullName>
    </submittedName>
</protein>
<dbReference type="InterPro" id="IPR001623">
    <property type="entry name" value="DnaJ_domain"/>
</dbReference>
<dbReference type="PROSITE" id="PS00636">
    <property type="entry name" value="DNAJ_1"/>
    <property type="match status" value="1"/>
</dbReference>
<organism evidence="2 3">
    <name type="scientific">Enhygromyxa salina</name>
    <dbReference type="NCBI Taxonomy" id="215803"/>
    <lineage>
        <taxon>Bacteria</taxon>
        <taxon>Pseudomonadati</taxon>
        <taxon>Myxococcota</taxon>
        <taxon>Polyangia</taxon>
        <taxon>Nannocystales</taxon>
        <taxon>Nannocystaceae</taxon>
        <taxon>Enhygromyxa</taxon>
    </lineage>
</organism>
<evidence type="ECO:0000313" key="2">
    <source>
        <dbReference type="EMBL" id="KIG13744.1"/>
    </source>
</evidence>
<dbReference type="InterPro" id="IPR018253">
    <property type="entry name" value="DnaJ_domain_CS"/>
</dbReference>
<dbReference type="PROSITE" id="PS50076">
    <property type="entry name" value="DNAJ_2"/>
    <property type="match status" value="1"/>
</dbReference>
<dbReference type="PANTHER" id="PTHR44157">
    <property type="entry name" value="DNAJ HOMOLOG SUBFAMILY C MEMBER 11"/>
    <property type="match status" value="1"/>
</dbReference>